<dbReference type="Pfam" id="PF08240">
    <property type="entry name" value="ADH_N"/>
    <property type="match status" value="1"/>
</dbReference>
<evidence type="ECO:0000313" key="3">
    <source>
        <dbReference type="Proteomes" id="UP001058860"/>
    </source>
</evidence>
<gene>
    <name evidence="2" type="ORF">LRS13_03235</name>
</gene>
<reference evidence="3" key="1">
    <citation type="submission" date="2021-11" db="EMBL/GenBank/DDBJ databases">
        <title>Cultivation dependent microbiological survey of springs from the worlds oldest radium mine currently devoted to the extraction of radon-saturated water.</title>
        <authorList>
            <person name="Kapinusova G."/>
            <person name="Smrhova T."/>
            <person name="Strejcek M."/>
            <person name="Suman J."/>
            <person name="Jani K."/>
            <person name="Pajer P."/>
            <person name="Uhlik O."/>
        </authorList>
    </citation>
    <scope>NUCLEOTIDE SEQUENCE [LARGE SCALE GENOMIC DNA]</scope>
    <source>
        <strain evidence="3">J379</strain>
    </source>
</reference>
<sequence>MLTISLLKPDGADPVSAARLVEKPEPTPEPGWVPVSLRRASLNRHDLWALQGVGVDPSWLPVVLGSDGAGVDPDGNEVLVYPVIADARRGGGDETFDPGRRLLSDGIDGTFAEVVAVPAENLVPKPAGMSWEAAASLGTAWLTAYRMLFSAAAAVPGEKILVQGAGGGVATALITLGRAAGLTVWVASDDAAKRARAVAELGAHAAFGRDGRLPSRVDAVMETVGAATWAHSMRSVRPGGRIVVSGATSGPSADAELSRVFFSQISVIGATMGTRTEFARLVEFCSTHEISPVIDEVLPLSEAPEGIARMARNETFGKIVFDCTPA</sequence>
<dbReference type="InterPro" id="IPR052711">
    <property type="entry name" value="Zinc_ADH-like"/>
</dbReference>
<dbReference type="InterPro" id="IPR020843">
    <property type="entry name" value="ER"/>
</dbReference>
<dbReference type="PANTHER" id="PTHR45033:SF3">
    <property type="entry name" value="DEHYDROGENASE, PUTATIVE (AFU_ORTHOLOGUE AFUA_2G13270)-RELATED"/>
    <property type="match status" value="1"/>
</dbReference>
<dbReference type="Gene3D" id="3.90.180.10">
    <property type="entry name" value="Medium-chain alcohol dehydrogenases, catalytic domain"/>
    <property type="match status" value="1"/>
</dbReference>
<dbReference type="Gene3D" id="3.40.50.720">
    <property type="entry name" value="NAD(P)-binding Rossmann-like Domain"/>
    <property type="match status" value="1"/>
</dbReference>
<keyword evidence="3" id="KW-1185">Reference proteome</keyword>
<dbReference type="Pfam" id="PF13602">
    <property type="entry name" value="ADH_zinc_N_2"/>
    <property type="match status" value="1"/>
</dbReference>
<dbReference type="EMBL" id="CP088295">
    <property type="protein sequence ID" value="UUY04563.1"/>
    <property type="molecule type" value="Genomic_DNA"/>
</dbReference>
<dbReference type="InterPro" id="IPR013154">
    <property type="entry name" value="ADH-like_N"/>
</dbReference>
<dbReference type="Proteomes" id="UP001058860">
    <property type="component" value="Chromosome"/>
</dbReference>
<protein>
    <submittedName>
        <fullName evidence="2">Zinc-binding dehydrogenase</fullName>
    </submittedName>
</protein>
<proteinExistence type="predicted"/>
<dbReference type="InterPro" id="IPR036291">
    <property type="entry name" value="NAD(P)-bd_dom_sf"/>
</dbReference>
<evidence type="ECO:0000313" key="2">
    <source>
        <dbReference type="EMBL" id="UUY04563.1"/>
    </source>
</evidence>
<organism evidence="2 3">
    <name type="scientific">Svornostia abyssi</name>
    <dbReference type="NCBI Taxonomy" id="2898438"/>
    <lineage>
        <taxon>Bacteria</taxon>
        <taxon>Bacillati</taxon>
        <taxon>Actinomycetota</taxon>
        <taxon>Thermoleophilia</taxon>
        <taxon>Solirubrobacterales</taxon>
        <taxon>Baekduiaceae</taxon>
        <taxon>Svornostia</taxon>
    </lineage>
</organism>
<accession>A0ABY5PIR5</accession>
<evidence type="ECO:0000259" key="1">
    <source>
        <dbReference type="SMART" id="SM00829"/>
    </source>
</evidence>
<feature type="domain" description="Enoyl reductase (ER)" evidence="1">
    <location>
        <begin position="13"/>
        <end position="321"/>
    </location>
</feature>
<dbReference type="RefSeq" id="WP_353865044.1">
    <property type="nucleotide sequence ID" value="NZ_CP088295.1"/>
</dbReference>
<dbReference type="InterPro" id="IPR011032">
    <property type="entry name" value="GroES-like_sf"/>
</dbReference>
<dbReference type="SUPFAM" id="SSF50129">
    <property type="entry name" value="GroES-like"/>
    <property type="match status" value="1"/>
</dbReference>
<dbReference type="SUPFAM" id="SSF51735">
    <property type="entry name" value="NAD(P)-binding Rossmann-fold domains"/>
    <property type="match status" value="1"/>
</dbReference>
<name>A0ABY5PIR5_9ACTN</name>
<dbReference type="SMART" id="SM00829">
    <property type="entry name" value="PKS_ER"/>
    <property type="match status" value="1"/>
</dbReference>
<dbReference type="PANTHER" id="PTHR45033">
    <property type="match status" value="1"/>
</dbReference>